<proteinExistence type="inferred from homology"/>
<sequence>MAADGDWQDFYEFQEPARSLQDQENCNASPEAGAGPGGGGDGFPALACHLEEKLSLCFRPSGPAAEPPRAAVRPITECSLLQGDEIWNALTDNYGNVMPVDWKSSHTRTLHLLTLNLSEKGMSDSLLFDTSDDEELREQLDMHSIIVSCVNDEPLFTADQVIEEIEEMMQESPDPEDDETPTQSDRLSMLSQEIQTLKRSSTSSYEERVKRLSVSELNELLEEIETAIKEYSEELVQQLALRDELEFEKEVKNSFISVLIENGSSQNGKNERSHMPGTRFSMEGISNVIQNGLRHTFGNSGGEKQYLTTVIPYEKKNGPPSVEDLQILTKILRAMKEDSEKVPSLLTDYILKVKQEDGNRSVWSLMPAEHVSLALGLCGSGDGSLFYSCLHSEYVNSVSHALELMKILTNRTAIQEGRLDAKELSSEATQQ</sequence>
<dbReference type="EMBL" id="VBQZ03000065">
    <property type="protein sequence ID" value="MXQ90821.1"/>
    <property type="molecule type" value="Genomic_DNA"/>
</dbReference>
<evidence type="ECO:0000256" key="5">
    <source>
        <dbReference type="SAM" id="MobiDB-lite"/>
    </source>
</evidence>
<dbReference type="Proteomes" id="UP000322234">
    <property type="component" value="Unassembled WGS sequence"/>
</dbReference>
<evidence type="ECO:0008006" key="8">
    <source>
        <dbReference type="Google" id="ProtNLM"/>
    </source>
</evidence>
<accession>A0A6B0RP61</accession>
<dbReference type="Pfam" id="PF07763">
    <property type="entry name" value="FEZ"/>
    <property type="match status" value="1"/>
</dbReference>
<feature type="coiled-coil region" evidence="4">
    <location>
        <begin position="214"/>
        <end position="248"/>
    </location>
</feature>
<dbReference type="GO" id="GO:0005737">
    <property type="term" value="C:cytoplasm"/>
    <property type="evidence" value="ECO:0007669"/>
    <property type="project" value="TreeGrafter"/>
</dbReference>
<gene>
    <name evidence="6" type="ORF">E5288_WYG019527</name>
</gene>
<reference evidence="6" key="1">
    <citation type="submission" date="2019-10" db="EMBL/GenBank/DDBJ databases">
        <title>The sequence and de novo assembly of the wild yak genome.</title>
        <authorList>
            <person name="Liu Y."/>
        </authorList>
    </citation>
    <scope>NUCLEOTIDE SEQUENCE [LARGE SCALE GENOMIC DNA]</scope>
    <source>
        <strain evidence="6">WY2019</strain>
    </source>
</reference>
<dbReference type="PANTHER" id="PTHR12394:SF11">
    <property type="entry name" value="FASCICULATION AND ELONGATION PROTEIN ZETA-2"/>
    <property type="match status" value="1"/>
</dbReference>
<evidence type="ECO:0000256" key="2">
    <source>
        <dbReference type="ARBA" id="ARBA00022553"/>
    </source>
</evidence>
<name>A0A6B0RP61_9CETA</name>
<keyword evidence="7" id="KW-1185">Reference proteome</keyword>
<dbReference type="PANTHER" id="PTHR12394">
    <property type="entry name" value="ZYGIN"/>
    <property type="match status" value="1"/>
</dbReference>
<keyword evidence="3 4" id="KW-0175">Coiled coil</keyword>
<evidence type="ECO:0000313" key="7">
    <source>
        <dbReference type="Proteomes" id="UP000322234"/>
    </source>
</evidence>
<dbReference type="GO" id="GO:0030424">
    <property type="term" value="C:axon"/>
    <property type="evidence" value="ECO:0007669"/>
    <property type="project" value="TreeGrafter"/>
</dbReference>
<evidence type="ECO:0000256" key="4">
    <source>
        <dbReference type="SAM" id="Coils"/>
    </source>
</evidence>
<comment type="similarity">
    <text evidence="1">Belongs to the zygin family.</text>
</comment>
<dbReference type="AlphaFoldDB" id="A0A6B0RP61"/>
<comment type="caution">
    <text evidence="6">The sequence shown here is derived from an EMBL/GenBank/DDBJ whole genome shotgun (WGS) entry which is preliminary data.</text>
</comment>
<feature type="region of interest" description="Disordered" evidence="5">
    <location>
        <begin position="1"/>
        <end position="40"/>
    </location>
</feature>
<evidence type="ECO:0000256" key="1">
    <source>
        <dbReference type="ARBA" id="ARBA00006788"/>
    </source>
</evidence>
<dbReference type="InterPro" id="IPR011680">
    <property type="entry name" value="FEZ"/>
</dbReference>
<keyword evidence="2" id="KW-0597">Phosphoprotein</keyword>
<protein>
    <recommendedName>
        <fullName evidence="8">Fasciculation and elongation protein zeta-2</fullName>
    </recommendedName>
</protein>
<evidence type="ECO:0000313" key="6">
    <source>
        <dbReference type="EMBL" id="MXQ90821.1"/>
    </source>
</evidence>
<organism evidence="6 7">
    <name type="scientific">Bos mutus</name>
    <name type="common">wild yak</name>
    <dbReference type="NCBI Taxonomy" id="72004"/>
    <lineage>
        <taxon>Eukaryota</taxon>
        <taxon>Metazoa</taxon>
        <taxon>Chordata</taxon>
        <taxon>Craniata</taxon>
        <taxon>Vertebrata</taxon>
        <taxon>Euteleostomi</taxon>
        <taxon>Mammalia</taxon>
        <taxon>Eutheria</taxon>
        <taxon>Laurasiatheria</taxon>
        <taxon>Artiodactyla</taxon>
        <taxon>Ruminantia</taxon>
        <taxon>Pecora</taxon>
        <taxon>Bovidae</taxon>
        <taxon>Bovinae</taxon>
        <taxon>Bos</taxon>
    </lineage>
</organism>
<evidence type="ECO:0000256" key="3">
    <source>
        <dbReference type="ARBA" id="ARBA00023054"/>
    </source>
</evidence>